<evidence type="ECO:0000256" key="1">
    <source>
        <dbReference type="SAM" id="MobiDB-lite"/>
    </source>
</evidence>
<organism evidence="2">
    <name type="scientific">Barrientosiimonas endolithica</name>
    <dbReference type="NCBI Taxonomy" id="1535208"/>
    <lineage>
        <taxon>Bacteria</taxon>
        <taxon>Bacillati</taxon>
        <taxon>Actinomycetota</taxon>
        <taxon>Actinomycetes</taxon>
        <taxon>Micrococcales</taxon>
        <taxon>Dermacoccaceae</taxon>
        <taxon>Barrientosiimonas</taxon>
    </lineage>
</organism>
<feature type="region of interest" description="Disordered" evidence="1">
    <location>
        <begin position="29"/>
        <end position="103"/>
    </location>
</feature>
<feature type="compositionally biased region" description="Low complexity" evidence="1">
    <location>
        <begin position="61"/>
        <end position="75"/>
    </location>
</feature>
<reference evidence="2" key="2">
    <citation type="submission" date="2023-02" db="EMBL/GenBank/DDBJ databases">
        <authorList>
            <person name="Sun Q."/>
            <person name="Mori K."/>
        </authorList>
    </citation>
    <scope>NUCLEOTIDE SEQUENCE</scope>
    <source>
        <strain evidence="2">NBRC 110608</strain>
    </source>
</reference>
<accession>A0ABN6YPM8</accession>
<evidence type="ECO:0000313" key="2">
    <source>
        <dbReference type="EMBL" id="BDZ59384.1"/>
    </source>
</evidence>
<feature type="compositionally biased region" description="Low complexity" evidence="1">
    <location>
        <begin position="41"/>
        <end position="50"/>
    </location>
</feature>
<sequence>MQRDAEITHDLPGGVAGVRVELALEDGGGQVHQRHLGPSRAQAARELQAQQPPPTTVTCARRLTTASRSRQSSSVRSERTPPPGVSAGPGKAGSAPVASTTVS</sequence>
<gene>
    <name evidence="2" type="ORF">GCM10025872_30410</name>
</gene>
<reference evidence="2" key="1">
    <citation type="journal article" date="2014" name="Int. J. Syst. Evol. Microbiol.">
        <title>Complete genome of a new Firmicutes species belonging to the dominant human colonic microbiota ('Ruminococcus bicirculans') reveals two chromosomes and a selective capacity to utilize plant glucans.</title>
        <authorList>
            <consortium name="NISC Comparative Sequencing Program"/>
            <person name="Wegmann U."/>
            <person name="Louis P."/>
            <person name="Goesmann A."/>
            <person name="Henrissat B."/>
            <person name="Duncan S.H."/>
            <person name="Flint H.J."/>
        </authorList>
    </citation>
    <scope>NUCLEOTIDE SEQUENCE</scope>
    <source>
        <strain evidence="2">NBRC 110608</strain>
    </source>
</reference>
<name>A0ABN6YPM8_9MICO</name>
<dbReference type="EMBL" id="AP027735">
    <property type="protein sequence ID" value="BDZ59384.1"/>
    <property type="molecule type" value="Genomic_DNA"/>
</dbReference>
<proteinExistence type="predicted"/>
<protein>
    <submittedName>
        <fullName evidence="2">Uncharacterized protein</fullName>
    </submittedName>
</protein>